<dbReference type="GeneID" id="89454033"/>
<name>A3UA32_CROAH</name>
<dbReference type="eggNOG" id="COG2198">
    <property type="taxonomic scope" value="Bacteria"/>
</dbReference>
<evidence type="ECO:0000256" key="1">
    <source>
        <dbReference type="PROSITE-ProRule" id="PRU00110"/>
    </source>
</evidence>
<dbReference type="Proteomes" id="UP000002297">
    <property type="component" value="Chromosome"/>
</dbReference>
<dbReference type="KEGG" id="cat:CA2559_11548"/>
<dbReference type="EMBL" id="CP002046">
    <property type="protein sequence ID" value="EAP86668.1"/>
    <property type="molecule type" value="Genomic_DNA"/>
</dbReference>
<dbReference type="GO" id="GO:0000160">
    <property type="term" value="P:phosphorelay signal transduction system"/>
    <property type="evidence" value="ECO:0007669"/>
    <property type="project" value="InterPro"/>
</dbReference>
<gene>
    <name evidence="3" type="ordered locus">CA2559_11548</name>
</gene>
<dbReference type="GO" id="GO:0004672">
    <property type="term" value="F:protein kinase activity"/>
    <property type="evidence" value="ECO:0007669"/>
    <property type="project" value="UniProtKB-ARBA"/>
</dbReference>
<dbReference type="SUPFAM" id="SSF47226">
    <property type="entry name" value="Histidine-containing phosphotransfer domain, HPT domain"/>
    <property type="match status" value="1"/>
</dbReference>
<sequence>MSETPNLSYIEALSDGDDAFKHKILNIIKNEYILEREIYTKNLLSKDHIATADNVHKLKHKISILGLEKSYELAHEYEHQLREGKFNLKDKFEFTLSTIANFLKTI</sequence>
<dbReference type="HOGENOM" id="CLU_170102_0_0_10"/>
<keyword evidence="4" id="KW-1185">Reference proteome</keyword>
<dbReference type="InterPro" id="IPR036641">
    <property type="entry name" value="HPT_dom_sf"/>
</dbReference>
<accession>A3UA32</accession>
<proteinExistence type="predicted"/>
<dbReference type="Gene3D" id="1.20.120.160">
    <property type="entry name" value="HPT domain"/>
    <property type="match status" value="1"/>
</dbReference>
<dbReference type="AlphaFoldDB" id="A3UA32"/>
<reference evidence="3 4" key="1">
    <citation type="journal article" date="2010" name="J. Bacteriol.">
        <title>The complete genome sequence of Croceibacter atlanticus HTCC2559T.</title>
        <authorList>
            <person name="Oh H.M."/>
            <person name="Kang I."/>
            <person name="Ferriera S."/>
            <person name="Giovannoni S.J."/>
            <person name="Cho J.C."/>
        </authorList>
    </citation>
    <scope>NUCLEOTIDE SEQUENCE [LARGE SCALE GENOMIC DNA]</scope>
    <source>
        <strain evidence="4">ATCC BAA-628 / HTCC2559 / KCTC 12090</strain>
    </source>
</reference>
<keyword evidence="1" id="KW-0597">Phosphoprotein</keyword>
<evidence type="ECO:0000259" key="2">
    <source>
        <dbReference type="PROSITE" id="PS50894"/>
    </source>
</evidence>
<dbReference type="InterPro" id="IPR008207">
    <property type="entry name" value="Sig_transdc_His_kin_Hpt_dom"/>
</dbReference>
<dbReference type="PROSITE" id="PS50894">
    <property type="entry name" value="HPT"/>
    <property type="match status" value="1"/>
</dbReference>
<protein>
    <recommendedName>
        <fullName evidence="2">HPt domain-containing protein</fullName>
    </recommendedName>
</protein>
<evidence type="ECO:0000313" key="4">
    <source>
        <dbReference type="Proteomes" id="UP000002297"/>
    </source>
</evidence>
<dbReference type="RefSeq" id="WP_013188049.1">
    <property type="nucleotide sequence ID" value="NC_014230.1"/>
</dbReference>
<evidence type="ECO:0000313" key="3">
    <source>
        <dbReference type="EMBL" id="EAP86668.1"/>
    </source>
</evidence>
<organism evidence="3 4">
    <name type="scientific">Croceibacter atlanticus (strain ATCC BAA-628 / JCM 21780 / CIP 108009 / IAM 15332 / KCTC 12090 / HTCC2559)</name>
    <dbReference type="NCBI Taxonomy" id="216432"/>
    <lineage>
        <taxon>Bacteria</taxon>
        <taxon>Pseudomonadati</taxon>
        <taxon>Bacteroidota</taxon>
        <taxon>Flavobacteriia</taxon>
        <taxon>Flavobacteriales</taxon>
        <taxon>Flavobacteriaceae</taxon>
        <taxon>Croceibacter</taxon>
    </lineage>
</organism>
<dbReference type="STRING" id="216432.CA2559_11548"/>
<feature type="domain" description="HPt" evidence="2">
    <location>
        <begin position="17"/>
        <end position="106"/>
    </location>
</feature>
<feature type="modified residue" description="Phosphohistidine" evidence="1">
    <location>
        <position position="56"/>
    </location>
</feature>
<dbReference type="OrthoDB" id="1441381at2"/>